<name>A0A9Q3DD78_9BASI</name>
<feature type="compositionally biased region" description="Polar residues" evidence="1">
    <location>
        <begin position="102"/>
        <end position="121"/>
    </location>
</feature>
<keyword evidence="2" id="KW-0472">Membrane</keyword>
<feature type="compositionally biased region" description="Low complexity" evidence="1">
    <location>
        <begin position="78"/>
        <end position="101"/>
    </location>
</feature>
<dbReference type="OrthoDB" id="2503290at2759"/>
<feature type="region of interest" description="Disordered" evidence="1">
    <location>
        <begin position="1"/>
        <end position="150"/>
    </location>
</feature>
<comment type="caution">
    <text evidence="3">The sequence shown here is derived from an EMBL/GenBank/DDBJ whole genome shotgun (WGS) entry which is preliminary data.</text>
</comment>
<gene>
    <name evidence="3" type="ORF">O181_041526</name>
</gene>
<keyword evidence="2" id="KW-0812">Transmembrane</keyword>
<evidence type="ECO:0000256" key="2">
    <source>
        <dbReference type="SAM" id="Phobius"/>
    </source>
</evidence>
<evidence type="ECO:0000313" key="4">
    <source>
        <dbReference type="Proteomes" id="UP000765509"/>
    </source>
</evidence>
<proteinExistence type="predicted"/>
<dbReference type="AlphaFoldDB" id="A0A9Q3DD78"/>
<dbReference type="EMBL" id="AVOT02016507">
    <property type="protein sequence ID" value="MBW0501811.1"/>
    <property type="molecule type" value="Genomic_DNA"/>
</dbReference>
<dbReference type="Proteomes" id="UP000765509">
    <property type="component" value="Unassembled WGS sequence"/>
</dbReference>
<evidence type="ECO:0000256" key="1">
    <source>
        <dbReference type="SAM" id="MobiDB-lite"/>
    </source>
</evidence>
<feature type="compositionally biased region" description="Basic and acidic residues" evidence="1">
    <location>
        <begin position="122"/>
        <end position="132"/>
    </location>
</feature>
<feature type="transmembrane region" description="Helical" evidence="2">
    <location>
        <begin position="156"/>
        <end position="178"/>
    </location>
</feature>
<accession>A0A9Q3DD78</accession>
<protein>
    <submittedName>
        <fullName evidence="3">Uncharacterized protein</fullName>
    </submittedName>
</protein>
<feature type="compositionally biased region" description="Low complexity" evidence="1">
    <location>
        <begin position="41"/>
        <end position="71"/>
    </location>
</feature>
<sequence>MIRYPNPLQAPPPGVSLPERYRPLTQVPLLGQAPKGSTQHDPSLSSPSSPASGANSTSNSTDANDLSNTSNQKANSTSAGVVPSPNPSSASSAGSIDGSNNVASIPSSPVPTTLPESTSSDDPTRLDPKLEITDSGNPQNDSLSTDTNSHGLSSGAIAGAVVVSIALILIIIAVGMIIKKVRASRKRQWKI</sequence>
<evidence type="ECO:0000313" key="3">
    <source>
        <dbReference type="EMBL" id="MBW0501811.1"/>
    </source>
</evidence>
<reference evidence="3" key="1">
    <citation type="submission" date="2021-03" db="EMBL/GenBank/DDBJ databases">
        <title>Draft genome sequence of rust myrtle Austropuccinia psidii MF-1, a brazilian biotype.</title>
        <authorList>
            <person name="Quecine M.C."/>
            <person name="Pachon D.M.R."/>
            <person name="Bonatelli M.L."/>
            <person name="Correr F.H."/>
            <person name="Franceschini L.M."/>
            <person name="Leite T.F."/>
            <person name="Margarido G.R.A."/>
            <person name="Almeida C.A."/>
            <person name="Ferrarezi J.A."/>
            <person name="Labate C.A."/>
        </authorList>
    </citation>
    <scope>NUCLEOTIDE SEQUENCE</scope>
    <source>
        <strain evidence="3">MF-1</strain>
    </source>
</reference>
<keyword evidence="4" id="KW-1185">Reference proteome</keyword>
<organism evidence="3 4">
    <name type="scientific">Austropuccinia psidii MF-1</name>
    <dbReference type="NCBI Taxonomy" id="1389203"/>
    <lineage>
        <taxon>Eukaryota</taxon>
        <taxon>Fungi</taxon>
        <taxon>Dikarya</taxon>
        <taxon>Basidiomycota</taxon>
        <taxon>Pucciniomycotina</taxon>
        <taxon>Pucciniomycetes</taxon>
        <taxon>Pucciniales</taxon>
        <taxon>Sphaerophragmiaceae</taxon>
        <taxon>Austropuccinia</taxon>
    </lineage>
</organism>
<feature type="compositionally biased region" description="Polar residues" evidence="1">
    <location>
        <begin position="134"/>
        <end position="150"/>
    </location>
</feature>
<keyword evidence="2" id="KW-1133">Transmembrane helix</keyword>